<dbReference type="InterPro" id="IPR051010">
    <property type="entry name" value="BCAA_transport"/>
</dbReference>
<dbReference type="Pfam" id="PF13458">
    <property type="entry name" value="Peripla_BP_6"/>
    <property type="match status" value="1"/>
</dbReference>
<feature type="chain" id="PRO_5028873370" description="Leucine-binding protein domain-containing protein" evidence="3">
    <location>
        <begin position="32"/>
        <end position="398"/>
    </location>
</feature>
<feature type="signal peptide" evidence="3">
    <location>
        <begin position="1"/>
        <end position="31"/>
    </location>
</feature>
<organism evidence="5 6">
    <name type="scientific">Achromobacter kerstersii</name>
    <dbReference type="NCBI Taxonomy" id="1353890"/>
    <lineage>
        <taxon>Bacteria</taxon>
        <taxon>Pseudomonadati</taxon>
        <taxon>Pseudomonadota</taxon>
        <taxon>Betaproteobacteria</taxon>
        <taxon>Burkholderiales</taxon>
        <taxon>Alcaligenaceae</taxon>
        <taxon>Achromobacter</taxon>
    </lineage>
</organism>
<evidence type="ECO:0000256" key="2">
    <source>
        <dbReference type="ARBA" id="ARBA00022729"/>
    </source>
</evidence>
<protein>
    <recommendedName>
        <fullName evidence="4">Leucine-binding protein domain-containing protein</fullName>
    </recommendedName>
</protein>
<proteinExistence type="inferred from homology"/>
<evidence type="ECO:0000256" key="1">
    <source>
        <dbReference type="ARBA" id="ARBA00010062"/>
    </source>
</evidence>
<reference evidence="5 6" key="1">
    <citation type="submission" date="2020-04" db="EMBL/GenBank/DDBJ databases">
        <authorList>
            <person name="De Canck E."/>
        </authorList>
    </citation>
    <scope>NUCLEOTIDE SEQUENCE [LARGE SCALE GENOMIC DNA]</scope>
    <source>
        <strain evidence="5 6">LMG 3441</strain>
    </source>
</reference>
<gene>
    <name evidence="5" type="ORF">LMG3441_00757</name>
</gene>
<dbReference type="Proteomes" id="UP000494269">
    <property type="component" value="Unassembled WGS sequence"/>
</dbReference>
<keyword evidence="6" id="KW-1185">Reference proteome</keyword>
<comment type="similarity">
    <text evidence="1">Belongs to the leucine-binding protein family.</text>
</comment>
<dbReference type="InterPro" id="IPR028082">
    <property type="entry name" value="Peripla_BP_I"/>
</dbReference>
<evidence type="ECO:0000256" key="3">
    <source>
        <dbReference type="SAM" id="SignalP"/>
    </source>
</evidence>
<dbReference type="RefSeq" id="WP_175168847.1">
    <property type="nucleotide sequence ID" value="NZ_CADIJQ010000001.1"/>
</dbReference>
<evidence type="ECO:0000259" key="4">
    <source>
        <dbReference type="Pfam" id="PF13458"/>
    </source>
</evidence>
<dbReference type="PANTHER" id="PTHR30483">
    <property type="entry name" value="LEUCINE-SPECIFIC-BINDING PROTEIN"/>
    <property type="match status" value="1"/>
</dbReference>
<dbReference type="Gene3D" id="3.40.50.2300">
    <property type="match status" value="2"/>
</dbReference>
<dbReference type="CDD" id="cd06359">
    <property type="entry name" value="PBP1_Nba-like"/>
    <property type="match status" value="1"/>
</dbReference>
<keyword evidence="2 3" id="KW-0732">Signal</keyword>
<dbReference type="EMBL" id="CADIJQ010000001">
    <property type="protein sequence ID" value="CAB3664828.1"/>
    <property type="molecule type" value="Genomic_DNA"/>
</dbReference>
<dbReference type="InterPro" id="IPR028081">
    <property type="entry name" value="Leu-bd"/>
</dbReference>
<evidence type="ECO:0000313" key="6">
    <source>
        <dbReference type="Proteomes" id="UP000494269"/>
    </source>
</evidence>
<evidence type="ECO:0000313" key="5">
    <source>
        <dbReference type="EMBL" id="CAB3664828.1"/>
    </source>
</evidence>
<accession>A0A6S6Z7T2</accession>
<feature type="domain" description="Leucine-binding protein" evidence="4">
    <location>
        <begin position="33"/>
        <end position="368"/>
    </location>
</feature>
<dbReference type="AlphaFoldDB" id="A0A6S6Z7T2"/>
<dbReference type="PANTHER" id="PTHR30483:SF6">
    <property type="entry name" value="PERIPLASMIC BINDING PROTEIN OF ABC TRANSPORTER FOR NATURAL AMINO ACIDS"/>
    <property type="match status" value="1"/>
</dbReference>
<dbReference type="SUPFAM" id="SSF53822">
    <property type="entry name" value="Periplasmic binding protein-like I"/>
    <property type="match status" value="1"/>
</dbReference>
<sequence length="398" mass="43200">MTTTPFCRLTRLPAALLTAGVLCGTSFAATAATLKIGFLTTLSGPGSVIGNEIRDGFNLGLKHSGGKLGGMDVDMTIVDDHQDPRAARKTVDRLIKRDKVDLITGMAFSNVLLPVLPQILQSRTIYISPNTGPQDYAGEKCDPHFFAVAWQAEDLPAAMGKFASEKGYKTVAVVAPAYPGGRESINGFKRLYNGKIADEIYTKLDQLDYSAELARLRSLKPDAVFYFLPGGLGINFIKQFNAAGLEKQMAILTTGFSADEDVIKSVGAPLTGLFNASQWAFDLDNEANKRFVKDFNMTYGRMPTLYASQSYDVARLIDSAVRKTGGNVTDKEAFRAALKSADFASVRGQFAFNTNQFPIQNIYMRQVQALPGGTLGNRLIGTVLANHKDAFAAECKMK</sequence>
<name>A0A6S6Z7T2_9BURK</name>